<proteinExistence type="predicted"/>
<dbReference type="AlphaFoldDB" id="A0AAD6CPV4"/>
<evidence type="ECO:0000313" key="2">
    <source>
        <dbReference type="Proteomes" id="UP001220324"/>
    </source>
</evidence>
<dbReference type="Proteomes" id="UP001220324">
    <property type="component" value="Unassembled WGS sequence"/>
</dbReference>
<reference evidence="1 2" key="1">
    <citation type="journal article" date="2023" name="IMA Fungus">
        <title>Comparative genomic study of the Penicillium genus elucidates a diverse pangenome and 15 lateral gene transfer events.</title>
        <authorList>
            <person name="Petersen C."/>
            <person name="Sorensen T."/>
            <person name="Nielsen M.R."/>
            <person name="Sondergaard T.E."/>
            <person name="Sorensen J.L."/>
            <person name="Fitzpatrick D.A."/>
            <person name="Frisvad J.C."/>
            <person name="Nielsen K.L."/>
        </authorList>
    </citation>
    <scope>NUCLEOTIDE SEQUENCE [LARGE SCALE GENOMIC DNA]</scope>
    <source>
        <strain evidence="1 2">IBT 35679</strain>
    </source>
</reference>
<evidence type="ECO:0000313" key="1">
    <source>
        <dbReference type="EMBL" id="KAJ5532019.1"/>
    </source>
</evidence>
<accession>A0AAD6CPV4</accession>
<name>A0AAD6CPV4_9EURO</name>
<comment type="caution">
    <text evidence="1">The sequence shown here is derived from an EMBL/GenBank/DDBJ whole genome shotgun (WGS) entry which is preliminary data.</text>
</comment>
<organism evidence="1 2">
    <name type="scientific">Penicillium frequentans</name>
    <dbReference type="NCBI Taxonomy" id="3151616"/>
    <lineage>
        <taxon>Eukaryota</taxon>
        <taxon>Fungi</taxon>
        <taxon>Dikarya</taxon>
        <taxon>Ascomycota</taxon>
        <taxon>Pezizomycotina</taxon>
        <taxon>Eurotiomycetes</taxon>
        <taxon>Eurotiomycetidae</taxon>
        <taxon>Eurotiales</taxon>
        <taxon>Aspergillaceae</taxon>
        <taxon>Penicillium</taxon>
    </lineage>
</organism>
<protein>
    <submittedName>
        <fullName evidence="1">Uncharacterized protein</fullName>
    </submittedName>
</protein>
<sequence length="90" mass="9893">MAKPKYEVYTHRARDLVEINNGLAKARLCLSLPRIAAWGNQQTGTGAYNPCPKTSIADPRENSGTWPQCLTEHVPTMFSAVMFASDVLQG</sequence>
<dbReference type="EMBL" id="JAQIZZ010000007">
    <property type="protein sequence ID" value="KAJ5532019.1"/>
    <property type="molecule type" value="Genomic_DNA"/>
</dbReference>
<gene>
    <name evidence="1" type="ORF">N7494_008571</name>
</gene>
<keyword evidence="2" id="KW-1185">Reference proteome</keyword>